<accession>A0A841RIM7</accession>
<protein>
    <submittedName>
        <fullName evidence="5">DeoR/GlpR family transcriptional regulator of sugar metabolism</fullName>
    </submittedName>
</protein>
<dbReference type="InterPro" id="IPR036388">
    <property type="entry name" value="WH-like_DNA-bd_sf"/>
</dbReference>
<dbReference type="Gene3D" id="1.10.10.10">
    <property type="entry name" value="Winged helix-like DNA-binding domain superfamily/Winged helix DNA-binding domain"/>
    <property type="match status" value="1"/>
</dbReference>
<sequence length="195" mass="22318">MLPLERQNRIKELILERHNIKISELSKEIGVSEMTIHRDLKPLIEEGFVLKTFGGITLSNKNTSKNTVSDECVFCNRKVNERLAYRLFLSNNRIEVACCAHCGLLRTRQLEDQVIQAICPDFLRQTTISASSAWYVMDTSIQMGCCQPQVLTFEWKEHADKFIKGFEGNVYSFSEAMEVVFQKMNGIGSCCSKHQ</sequence>
<keyword evidence="2" id="KW-0238">DNA-binding</keyword>
<evidence type="ECO:0000259" key="4">
    <source>
        <dbReference type="PROSITE" id="PS51000"/>
    </source>
</evidence>
<dbReference type="RefSeq" id="WP_184245468.1">
    <property type="nucleotide sequence ID" value="NZ_BAAACU010000058.1"/>
</dbReference>
<dbReference type="Pfam" id="PF08220">
    <property type="entry name" value="HTH_DeoR"/>
    <property type="match status" value="1"/>
</dbReference>
<dbReference type="PANTHER" id="PTHR41247">
    <property type="entry name" value="HTH-TYPE TRANSCRIPTIONAL REPRESSOR YCNK"/>
    <property type="match status" value="1"/>
</dbReference>
<dbReference type="GO" id="GO:0003677">
    <property type="term" value="F:DNA binding"/>
    <property type="evidence" value="ECO:0007669"/>
    <property type="project" value="UniProtKB-KW"/>
</dbReference>
<dbReference type="Gene3D" id="3.30.70.2050">
    <property type="match status" value="1"/>
</dbReference>
<dbReference type="SMART" id="SM00420">
    <property type="entry name" value="HTH_DEOR"/>
    <property type="match status" value="1"/>
</dbReference>
<dbReference type="InterPro" id="IPR001034">
    <property type="entry name" value="DeoR_HTH"/>
</dbReference>
<dbReference type="EMBL" id="JACHON010000003">
    <property type="protein sequence ID" value="MBB6512339.1"/>
    <property type="molecule type" value="Genomic_DNA"/>
</dbReference>
<dbReference type="PROSITE" id="PS51000">
    <property type="entry name" value="HTH_DEOR_2"/>
    <property type="match status" value="1"/>
</dbReference>
<evidence type="ECO:0000256" key="2">
    <source>
        <dbReference type="ARBA" id="ARBA00023125"/>
    </source>
</evidence>
<dbReference type="InterPro" id="IPR036390">
    <property type="entry name" value="WH_DNA-bd_sf"/>
</dbReference>
<dbReference type="AlphaFoldDB" id="A0A841RIM7"/>
<dbReference type="GO" id="GO:0003700">
    <property type="term" value="F:DNA-binding transcription factor activity"/>
    <property type="evidence" value="ECO:0007669"/>
    <property type="project" value="InterPro"/>
</dbReference>
<dbReference type="Pfam" id="PF05573">
    <property type="entry name" value="NosL"/>
    <property type="match status" value="1"/>
</dbReference>
<evidence type="ECO:0000313" key="5">
    <source>
        <dbReference type="EMBL" id="MBB6512339.1"/>
    </source>
</evidence>
<dbReference type="PANTHER" id="PTHR41247:SF1">
    <property type="entry name" value="HTH-TYPE TRANSCRIPTIONAL REPRESSOR YCNK"/>
    <property type="match status" value="1"/>
</dbReference>
<dbReference type="InterPro" id="IPR018356">
    <property type="entry name" value="Tscrpt_reg_HTH_DeoR_CS"/>
</dbReference>
<name>A0A841RIM7_9BACI</name>
<dbReference type="SUPFAM" id="SSF160387">
    <property type="entry name" value="NosL/MerB-like"/>
    <property type="match status" value="1"/>
</dbReference>
<keyword evidence="3" id="KW-0804">Transcription</keyword>
<dbReference type="SUPFAM" id="SSF46785">
    <property type="entry name" value="Winged helix' DNA-binding domain"/>
    <property type="match status" value="1"/>
</dbReference>
<gene>
    <name evidence="5" type="ORF">GGQ92_001122</name>
</gene>
<feature type="domain" description="HTH deoR-type" evidence="4">
    <location>
        <begin position="3"/>
        <end position="58"/>
    </location>
</feature>
<reference evidence="5 6" key="1">
    <citation type="submission" date="2020-08" db="EMBL/GenBank/DDBJ databases">
        <title>Genomic Encyclopedia of Type Strains, Phase IV (KMG-IV): sequencing the most valuable type-strain genomes for metagenomic binning, comparative biology and taxonomic classification.</title>
        <authorList>
            <person name="Goeker M."/>
        </authorList>
    </citation>
    <scope>NUCLEOTIDE SEQUENCE [LARGE SCALE GENOMIC DNA]</scope>
    <source>
        <strain evidence="5 6">DSM 11805</strain>
    </source>
</reference>
<keyword evidence="1" id="KW-0805">Transcription regulation</keyword>
<dbReference type="PRINTS" id="PR00037">
    <property type="entry name" value="HTHLACR"/>
</dbReference>
<dbReference type="PROSITE" id="PS00894">
    <property type="entry name" value="HTH_DEOR_1"/>
    <property type="match status" value="1"/>
</dbReference>
<evidence type="ECO:0000256" key="3">
    <source>
        <dbReference type="ARBA" id="ARBA00023163"/>
    </source>
</evidence>
<dbReference type="Proteomes" id="UP000572212">
    <property type="component" value="Unassembled WGS sequence"/>
</dbReference>
<proteinExistence type="predicted"/>
<evidence type="ECO:0000256" key="1">
    <source>
        <dbReference type="ARBA" id="ARBA00023015"/>
    </source>
</evidence>
<dbReference type="InterPro" id="IPR008719">
    <property type="entry name" value="N2O_reductase_NosL"/>
</dbReference>
<evidence type="ECO:0000313" key="6">
    <source>
        <dbReference type="Proteomes" id="UP000572212"/>
    </source>
</evidence>
<keyword evidence="6" id="KW-1185">Reference proteome</keyword>
<comment type="caution">
    <text evidence="5">The sequence shown here is derived from an EMBL/GenBank/DDBJ whole genome shotgun (WGS) entry which is preliminary data.</text>
</comment>
<organism evidence="5 6">
    <name type="scientific">Gracilibacillus halotolerans</name>
    <dbReference type="NCBI Taxonomy" id="74386"/>
    <lineage>
        <taxon>Bacteria</taxon>
        <taxon>Bacillati</taxon>
        <taxon>Bacillota</taxon>
        <taxon>Bacilli</taxon>
        <taxon>Bacillales</taxon>
        <taxon>Bacillaceae</taxon>
        <taxon>Gracilibacillus</taxon>
    </lineage>
</organism>